<protein>
    <recommendedName>
        <fullName evidence="4">Glycosyltransferase RgtA/B/C/D-like domain-containing protein</fullName>
    </recommendedName>
</protein>
<feature type="transmembrane region" description="Helical" evidence="1">
    <location>
        <begin position="302"/>
        <end position="320"/>
    </location>
</feature>
<dbReference type="Proteomes" id="UP000034794">
    <property type="component" value="Unassembled WGS sequence"/>
</dbReference>
<evidence type="ECO:0008006" key="4">
    <source>
        <dbReference type="Google" id="ProtNLM"/>
    </source>
</evidence>
<evidence type="ECO:0000256" key="1">
    <source>
        <dbReference type="SAM" id="Phobius"/>
    </source>
</evidence>
<gene>
    <name evidence="2" type="ORF">UX47_C0001G0048</name>
</gene>
<name>A0A0G1SKE7_9BACT</name>
<keyword evidence="1" id="KW-0472">Membrane</keyword>
<keyword evidence="1" id="KW-0812">Transmembrane</keyword>
<feature type="transmembrane region" description="Helical" evidence="1">
    <location>
        <begin position="214"/>
        <end position="231"/>
    </location>
</feature>
<feature type="transmembrane region" description="Helical" evidence="1">
    <location>
        <begin position="332"/>
        <end position="349"/>
    </location>
</feature>
<evidence type="ECO:0000313" key="2">
    <source>
        <dbReference type="EMBL" id="KKU33765.1"/>
    </source>
</evidence>
<sequence length="475" mass="54776">MKRALPYLFVTLIFALVLNLSRASYSFINTHDEDDNIVSGFLMSRNNLKMSKDIFSHHLPGAYLMSEVLDRTFQPVGTDQSVYVHRTFVTIWNYLWALILVLIWGPLSLWLVLVVELLRASYLHSLFQAENLVVYPMVYLSLMTMAERKTRSLLSGFSTGLIVILLSPLWPLVCVTTCRFLWRNRQRPRIVLSWAIAFSIPVIWALIQVDVREFVIQFFGYNVLTYAPLLINNPLKYTLKVFLAPALVMKNISLSANIVSIQLLVLFLFIFDFKRIKFGTLLIFGFLLGVIGYRSVPGLNDVLDFHALPWAVALGALCWYKFFGSIKDRGMWWALALLLPLIMLLRNPANYFPNQDQAGKMVIRYADNSPLVSYLNSVKSTGDTLFALPAHTLLYQQTNITPFNKFLFYLPWMEHSPVLYTKFIDSFKDRLPTYIFIDNIHFPYSAPDKVQKLLTNYFAIKVAANEPPIYIIRDK</sequence>
<feature type="transmembrane region" description="Helical" evidence="1">
    <location>
        <begin position="94"/>
        <end position="118"/>
    </location>
</feature>
<feature type="transmembrane region" description="Helical" evidence="1">
    <location>
        <begin position="251"/>
        <end position="271"/>
    </location>
</feature>
<keyword evidence="1" id="KW-1133">Transmembrane helix</keyword>
<reference evidence="2 3" key="1">
    <citation type="journal article" date="2015" name="Nature">
        <title>rRNA introns, odd ribosomes, and small enigmatic genomes across a large radiation of phyla.</title>
        <authorList>
            <person name="Brown C.T."/>
            <person name="Hug L.A."/>
            <person name="Thomas B.C."/>
            <person name="Sharon I."/>
            <person name="Castelle C.J."/>
            <person name="Singh A."/>
            <person name="Wilkins M.J."/>
            <person name="Williams K.H."/>
            <person name="Banfield J.F."/>
        </authorList>
    </citation>
    <scope>NUCLEOTIDE SEQUENCE [LARGE SCALE GENOMIC DNA]</scope>
</reference>
<evidence type="ECO:0000313" key="3">
    <source>
        <dbReference type="Proteomes" id="UP000034794"/>
    </source>
</evidence>
<comment type="caution">
    <text evidence="2">The sequence shown here is derived from an EMBL/GenBank/DDBJ whole genome shotgun (WGS) entry which is preliminary data.</text>
</comment>
<organism evidence="2 3">
    <name type="scientific">Candidatus Collierbacteria bacterium GW2011_GWA2_46_26</name>
    <dbReference type="NCBI Taxonomy" id="1618381"/>
    <lineage>
        <taxon>Bacteria</taxon>
        <taxon>Candidatus Collieribacteriota</taxon>
    </lineage>
</organism>
<feature type="transmembrane region" description="Helical" evidence="1">
    <location>
        <begin position="190"/>
        <end position="207"/>
    </location>
</feature>
<feature type="transmembrane region" description="Helical" evidence="1">
    <location>
        <begin position="278"/>
        <end position="296"/>
    </location>
</feature>
<feature type="transmembrane region" description="Helical" evidence="1">
    <location>
        <begin position="152"/>
        <end position="170"/>
    </location>
</feature>
<proteinExistence type="predicted"/>
<accession>A0A0G1SKE7</accession>
<dbReference type="AlphaFoldDB" id="A0A0G1SKE7"/>
<dbReference type="EMBL" id="LCMI01000001">
    <property type="protein sequence ID" value="KKU33765.1"/>
    <property type="molecule type" value="Genomic_DNA"/>
</dbReference>